<feature type="transmembrane region" description="Helical" evidence="5">
    <location>
        <begin position="169"/>
        <end position="187"/>
    </location>
</feature>
<reference evidence="7 8" key="1">
    <citation type="submission" date="2020-08" db="EMBL/GenBank/DDBJ databases">
        <title>Genomic Encyclopedia of Type Strains, Phase IV (KMG-IV): sequencing the most valuable type-strain genomes for metagenomic binning, comparative biology and taxonomic classification.</title>
        <authorList>
            <person name="Goeker M."/>
        </authorList>
    </citation>
    <scope>NUCLEOTIDE SEQUENCE [LARGE SCALE GENOMIC DNA]</scope>
    <source>
        <strain evidence="7 8">DSM 21319</strain>
    </source>
</reference>
<dbReference type="EMBL" id="JACHIK010000005">
    <property type="protein sequence ID" value="MBB5042574.1"/>
    <property type="molecule type" value="Genomic_DNA"/>
</dbReference>
<evidence type="ECO:0000256" key="4">
    <source>
        <dbReference type="ARBA" id="ARBA00023136"/>
    </source>
</evidence>
<name>A0A7W8DU41_9HYPH</name>
<accession>A0A7W8DU41</accession>
<evidence type="ECO:0000256" key="1">
    <source>
        <dbReference type="ARBA" id="ARBA00004141"/>
    </source>
</evidence>
<evidence type="ECO:0000313" key="7">
    <source>
        <dbReference type="EMBL" id="MBB5042574.1"/>
    </source>
</evidence>
<evidence type="ECO:0000256" key="5">
    <source>
        <dbReference type="SAM" id="Phobius"/>
    </source>
</evidence>
<dbReference type="RefSeq" id="WP_184143588.1">
    <property type="nucleotide sequence ID" value="NZ_JACHIK010000005.1"/>
</dbReference>
<evidence type="ECO:0000256" key="2">
    <source>
        <dbReference type="ARBA" id="ARBA00022692"/>
    </source>
</evidence>
<feature type="domain" description="NnrU" evidence="6">
    <location>
        <begin position="3"/>
        <end position="195"/>
    </location>
</feature>
<feature type="transmembrane region" description="Helical" evidence="5">
    <location>
        <begin position="106"/>
        <end position="123"/>
    </location>
</feature>
<comment type="subcellular location">
    <subcellularLocation>
        <location evidence="1">Membrane</location>
        <topology evidence="1">Multi-pass membrane protein</topology>
    </subcellularLocation>
</comment>
<dbReference type="InterPro" id="IPR009915">
    <property type="entry name" value="NnrU_dom"/>
</dbReference>
<dbReference type="Pfam" id="PF07298">
    <property type="entry name" value="NnrU"/>
    <property type="match status" value="1"/>
</dbReference>
<protein>
    <submittedName>
        <fullName evidence="7">Putative membrane protein</fullName>
    </submittedName>
</protein>
<feature type="transmembrane region" description="Helical" evidence="5">
    <location>
        <begin position="129"/>
        <end position="148"/>
    </location>
</feature>
<keyword evidence="8" id="KW-1185">Reference proteome</keyword>
<keyword evidence="3 5" id="KW-1133">Transmembrane helix</keyword>
<comment type="caution">
    <text evidence="7">The sequence shown here is derived from an EMBL/GenBank/DDBJ whole genome shotgun (WGS) entry which is preliminary data.</text>
</comment>
<organism evidence="7 8">
    <name type="scientific">Shinella fusca</name>
    <dbReference type="NCBI Taxonomy" id="544480"/>
    <lineage>
        <taxon>Bacteria</taxon>
        <taxon>Pseudomonadati</taxon>
        <taxon>Pseudomonadota</taxon>
        <taxon>Alphaproteobacteria</taxon>
        <taxon>Hyphomicrobiales</taxon>
        <taxon>Rhizobiaceae</taxon>
        <taxon>Shinella</taxon>
    </lineage>
</organism>
<evidence type="ECO:0000313" key="8">
    <source>
        <dbReference type="Proteomes" id="UP000535406"/>
    </source>
</evidence>
<keyword evidence="2 5" id="KW-0812">Transmembrane</keyword>
<feature type="transmembrane region" description="Helical" evidence="5">
    <location>
        <begin position="36"/>
        <end position="57"/>
    </location>
</feature>
<gene>
    <name evidence="7" type="ORF">HNQ66_001970</name>
</gene>
<dbReference type="Proteomes" id="UP000535406">
    <property type="component" value="Unassembled WGS sequence"/>
</dbReference>
<keyword evidence="4 5" id="KW-0472">Membrane</keyword>
<evidence type="ECO:0000259" key="6">
    <source>
        <dbReference type="Pfam" id="PF07298"/>
    </source>
</evidence>
<dbReference type="GO" id="GO:0016020">
    <property type="term" value="C:membrane"/>
    <property type="evidence" value="ECO:0007669"/>
    <property type="project" value="UniProtKB-SubCell"/>
</dbReference>
<feature type="transmembrane region" description="Helical" evidence="5">
    <location>
        <begin position="6"/>
        <end position="24"/>
    </location>
</feature>
<evidence type="ECO:0000256" key="3">
    <source>
        <dbReference type="ARBA" id="ARBA00022989"/>
    </source>
</evidence>
<proteinExistence type="predicted"/>
<feature type="transmembrane region" description="Helical" evidence="5">
    <location>
        <begin position="77"/>
        <end position="99"/>
    </location>
</feature>
<dbReference type="AlphaFoldDB" id="A0A7W8DU41"/>
<sequence length="197" mass="21271">MTLLIIGLVLFVVTHLLRPVAPGLRNAAIATLGKPAWMAFHGIVSLLSLALIVYGFIDARANGGDGVFMVYTPPAFMAHITLTLMIIASVCLVAGFLPAGHIRTKLKFPILVAIKIWALAHLLANGESYSVVLFVTILAWAIILRITLKRRIASGETKLPVFVSAKYDVIAIVVGLVLYVAIVFKLHEWIIGVAPLP</sequence>